<dbReference type="AlphaFoldDB" id="A0A2P2QQ21"/>
<accession>A0A2P2QQ21</accession>
<reference evidence="1" key="1">
    <citation type="submission" date="2018-02" db="EMBL/GenBank/DDBJ databases">
        <title>Rhizophora mucronata_Transcriptome.</title>
        <authorList>
            <person name="Meera S.P."/>
            <person name="Sreeshan A."/>
            <person name="Augustine A."/>
        </authorList>
    </citation>
    <scope>NUCLEOTIDE SEQUENCE</scope>
    <source>
        <tissue evidence="1">Leaf</tissue>
    </source>
</reference>
<name>A0A2P2QQ21_RHIMU</name>
<dbReference type="EMBL" id="GGEC01088551">
    <property type="protein sequence ID" value="MBX69035.1"/>
    <property type="molecule type" value="Transcribed_RNA"/>
</dbReference>
<sequence length="73" mass="8859">MQNLRKECKIYARNAKNYANKRLNLHLLLKKCHKGQELKGIRNVIQNFIINLIFFNRKALKCNKYQQFDQLEH</sequence>
<organism evidence="1">
    <name type="scientific">Rhizophora mucronata</name>
    <name type="common">Asiatic mangrove</name>
    <dbReference type="NCBI Taxonomy" id="61149"/>
    <lineage>
        <taxon>Eukaryota</taxon>
        <taxon>Viridiplantae</taxon>
        <taxon>Streptophyta</taxon>
        <taxon>Embryophyta</taxon>
        <taxon>Tracheophyta</taxon>
        <taxon>Spermatophyta</taxon>
        <taxon>Magnoliopsida</taxon>
        <taxon>eudicotyledons</taxon>
        <taxon>Gunneridae</taxon>
        <taxon>Pentapetalae</taxon>
        <taxon>rosids</taxon>
        <taxon>fabids</taxon>
        <taxon>Malpighiales</taxon>
        <taxon>Rhizophoraceae</taxon>
        <taxon>Rhizophora</taxon>
    </lineage>
</organism>
<protein>
    <submittedName>
        <fullName evidence="1">Uncharacterized protein</fullName>
    </submittedName>
</protein>
<evidence type="ECO:0000313" key="1">
    <source>
        <dbReference type="EMBL" id="MBX69035.1"/>
    </source>
</evidence>
<proteinExistence type="predicted"/>